<evidence type="ECO:0000256" key="1">
    <source>
        <dbReference type="ARBA" id="ARBA00022490"/>
    </source>
</evidence>
<dbReference type="InterPro" id="IPR000305">
    <property type="entry name" value="GIY-YIG_endonuc"/>
</dbReference>
<evidence type="ECO:0000256" key="2">
    <source>
        <dbReference type="ARBA" id="ARBA00022763"/>
    </source>
</evidence>
<evidence type="ECO:0000256" key="7">
    <source>
        <dbReference type="HAMAP-Rule" id="MF_00203"/>
    </source>
</evidence>
<protein>
    <recommendedName>
        <fullName evidence="7">UvrABC system protein C</fullName>
        <shortName evidence="7">Protein UvrC</shortName>
    </recommendedName>
    <alternativeName>
        <fullName evidence="7">Excinuclease ABC subunit C</fullName>
    </alternativeName>
</protein>
<keyword evidence="5 7" id="KW-0234">DNA repair</keyword>
<dbReference type="InterPro" id="IPR003583">
    <property type="entry name" value="Hlx-hairpin-Hlx_DNA-bd_motif"/>
</dbReference>
<dbReference type="Gene3D" id="3.40.1440.10">
    <property type="entry name" value="GIY-YIG endonuclease"/>
    <property type="match status" value="1"/>
</dbReference>
<comment type="function">
    <text evidence="7">The UvrABC repair system catalyzes the recognition and processing of DNA lesions. UvrC both incises the 5' and 3' sides of the lesion. The N-terminal half is responsible for the 3' incision and the C-terminal half is responsible for the 5' incision.</text>
</comment>
<evidence type="ECO:0000313" key="13">
    <source>
        <dbReference type="Proteomes" id="UP001413721"/>
    </source>
</evidence>
<evidence type="ECO:0000259" key="11">
    <source>
        <dbReference type="PROSITE" id="PS50165"/>
    </source>
</evidence>
<dbReference type="HAMAP" id="MF_00203">
    <property type="entry name" value="UvrC"/>
    <property type="match status" value="1"/>
</dbReference>
<organism evidence="12 13">
    <name type="scientific">Tistrella arctica</name>
    <dbReference type="NCBI Taxonomy" id="3133430"/>
    <lineage>
        <taxon>Bacteria</taxon>
        <taxon>Pseudomonadati</taxon>
        <taxon>Pseudomonadota</taxon>
        <taxon>Alphaproteobacteria</taxon>
        <taxon>Geminicoccales</taxon>
        <taxon>Geminicoccaceae</taxon>
        <taxon>Tistrella</taxon>
    </lineage>
</organism>
<comment type="caution">
    <text evidence="12">The sequence shown here is derived from an EMBL/GenBank/DDBJ whole genome shotgun (WGS) entry which is preliminary data.</text>
</comment>
<dbReference type="NCBIfam" id="NF001824">
    <property type="entry name" value="PRK00558.1-5"/>
    <property type="match status" value="1"/>
</dbReference>
<dbReference type="InterPro" id="IPR010994">
    <property type="entry name" value="RuvA_2-like"/>
</dbReference>
<evidence type="ECO:0000256" key="4">
    <source>
        <dbReference type="ARBA" id="ARBA00022881"/>
    </source>
</evidence>
<dbReference type="SMART" id="SM00465">
    <property type="entry name" value="GIYc"/>
    <property type="match status" value="1"/>
</dbReference>
<dbReference type="Gene3D" id="1.10.150.20">
    <property type="entry name" value="5' to 3' exonuclease, C-terminal subdomain"/>
    <property type="match status" value="1"/>
</dbReference>
<accession>A0ABU9YR70</accession>
<evidence type="ECO:0000256" key="3">
    <source>
        <dbReference type="ARBA" id="ARBA00022769"/>
    </source>
</evidence>
<comment type="subunit">
    <text evidence="7">Interacts with UvrB in an incision complex.</text>
</comment>
<dbReference type="InterPro" id="IPR004791">
    <property type="entry name" value="UvrC"/>
</dbReference>
<keyword evidence="2 7" id="KW-0227">DNA damage</keyword>
<evidence type="ECO:0000313" key="12">
    <source>
        <dbReference type="EMBL" id="MEN2991313.1"/>
    </source>
</evidence>
<keyword evidence="4 7" id="KW-0267">Excision nuclease</keyword>
<keyword evidence="6 7" id="KW-0742">SOS response</keyword>
<feature type="compositionally biased region" description="Basic and acidic residues" evidence="8">
    <location>
        <begin position="1"/>
        <end position="12"/>
    </location>
</feature>
<dbReference type="Pfam" id="PF22920">
    <property type="entry name" value="UvrC_RNaseH"/>
    <property type="match status" value="1"/>
</dbReference>
<dbReference type="NCBIfam" id="TIGR00194">
    <property type="entry name" value="uvrC"/>
    <property type="match status" value="1"/>
</dbReference>
<dbReference type="InterPro" id="IPR050066">
    <property type="entry name" value="UvrABC_protein_C"/>
</dbReference>
<dbReference type="EMBL" id="JBBKTW010000010">
    <property type="protein sequence ID" value="MEN2991313.1"/>
    <property type="molecule type" value="Genomic_DNA"/>
</dbReference>
<keyword evidence="3 7" id="KW-0228">DNA excision</keyword>
<keyword evidence="13" id="KW-1185">Reference proteome</keyword>
<comment type="similarity">
    <text evidence="7">Belongs to the UvrC family.</text>
</comment>
<feature type="region of interest" description="Disordered" evidence="8">
    <location>
        <begin position="1"/>
        <end position="44"/>
    </location>
</feature>
<comment type="subcellular location">
    <subcellularLocation>
        <location evidence="7">Cytoplasm</location>
    </subcellularLocation>
</comment>
<dbReference type="InterPro" id="IPR047296">
    <property type="entry name" value="GIY-YIG_UvrC_Cho"/>
</dbReference>
<dbReference type="SUPFAM" id="SSF82771">
    <property type="entry name" value="GIY-YIG endonuclease"/>
    <property type="match status" value="1"/>
</dbReference>
<keyword evidence="1 7" id="KW-0963">Cytoplasm</keyword>
<dbReference type="PROSITE" id="PS50164">
    <property type="entry name" value="GIY_YIG"/>
    <property type="match status" value="1"/>
</dbReference>
<dbReference type="PROSITE" id="PS50165">
    <property type="entry name" value="UVRC"/>
    <property type="match status" value="1"/>
</dbReference>
<dbReference type="InterPro" id="IPR001162">
    <property type="entry name" value="UvrC_RNase_H_dom"/>
</dbReference>
<dbReference type="Pfam" id="PF02151">
    <property type="entry name" value="UVR"/>
    <property type="match status" value="1"/>
</dbReference>
<evidence type="ECO:0000259" key="9">
    <source>
        <dbReference type="PROSITE" id="PS50151"/>
    </source>
</evidence>
<proteinExistence type="inferred from homology"/>
<dbReference type="Pfam" id="PF01541">
    <property type="entry name" value="GIY-YIG"/>
    <property type="match status" value="1"/>
</dbReference>
<name>A0ABU9YR70_9PROT</name>
<dbReference type="Proteomes" id="UP001413721">
    <property type="component" value="Unassembled WGS sequence"/>
</dbReference>
<dbReference type="CDD" id="cd10434">
    <property type="entry name" value="GIY-YIG_UvrC_Cho"/>
    <property type="match status" value="1"/>
</dbReference>
<feature type="compositionally biased region" description="Acidic residues" evidence="8">
    <location>
        <begin position="152"/>
        <end position="172"/>
    </location>
</feature>
<evidence type="ECO:0000256" key="5">
    <source>
        <dbReference type="ARBA" id="ARBA00023204"/>
    </source>
</evidence>
<evidence type="ECO:0000256" key="6">
    <source>
        <dbReference type="ARBA" id="ARBA00023236"/>
    </source>
</evidence>
<dbReference type="Gene3D" id="3.30.420.340">
    <property type="entry name" value="UvrC, RNAse H endonuclease domain"/>
    <property type="match status" value="1"/>
</dbReference>
<dbReference type="SMART" id="SM00278">
    <property type="entry name" value="HhH1"/>
    <property type="match status" value="2"/>
</dbReference>
<feature type="region of interest" description="Disordered" evidence="8">
    <location>
        <begin position="58"/>
        <end position="223"/>
    </location>
</feature>
<feature type="domain" description="GIY-YIG" evidence="10">
    <location>
        <begin position="240"/>
        <end position="318"/>
    </location>
</feature>
<dbReference type="SUPFAM" id="SSF47781">
    <property type="entry name" value="RuvA domain 2-like"/>
    <property type="match status" value="1"/>
</dbReference>
<dbReference type="InterPro" id="IPR035901">
    <property type="entry name" value="GIY-YIG_endonuc_sf"/>
</dbReference>
<reference evidence="12 13" key="1">
    <citation type="submission" date="2024-03" db="EMBL/GenBank/DDBJ databases">
        <title>High-quality draft genome sequencing of Tistrella sp. BH-R2-4.</title>
        <authorList>
            <person name="Dong C."/>
        </authorList>
    </citation>
    <scope>NUCLEOTIDE SEQUENCE [LARGE SCALE GENOMIC DNA]</scope>
    <source>
        <strain evidence="12 13">BH-R2-4</strain>
    </source>
</reference>
<feature type="compositionally biased region" description="Low complexity" evidence="8">
    <location>
        <begin position="173"/>
        <end position="216"/>
    </location>
</feature>
<feature type="domain" description="UVR" evidence="9">
    <location>
        <begin position="428"/>
        <end position="463"/>
    </location>
</feature>
<dbReference type="PROSITE" id="PS50151">
    <property type="entry name" value="UVR"/>
    <property type="match status" value="1"/>
</dbReference>
<dbReference type="PANTHER" id="PTHR30562">
    <property type="entry name" value="UVRC/OXIDOREDUCTASE"/>
    <property type="match status" value="1"/>
</dbReference>
<dbReference type="Gene3D" id="4.10.860.10">
    <property type="entry name" value="UVR domain"/>
    <property type="match status" value="1"/>
</dbReference>
<dbReference type="InterPro" id="IPR038476">
    <property type="entry name" value="UvrC_RNase_H_dom_sf"/>
</dbReference>
<feature type="compositionally biased region" description="Acidic residues" evidence="8">
    <location>
        <begin position="68"/>
        <end position="97"/>
    </location>
</feature>
<dbReference type="InterPro" id="IPR036876">
    <property type="entry name" value="UVR_dom_sf"/>
</dbReference>
<feature type="compositionally biased region" description="Acidic residues" evidence="8">
    <location>
        <begin position="24"/>
        <end position="40"/>
    </location>
</feature>
<dbReference type="Pfam" id="PF14520">
    <property type="entry name" value="HHH_5"/>
    <property type="match status" value="1"/>
</dbReference>
<sequence>MTETPEDIHRQPTDPARTGTASGDAEDTGSEDMGAEDIVWEGDGAALDTPALARLLSRRRPAGVADGETGDEDTGDDGTGDDGTGDGDDGASDDGTDDGAPVDAPGHDEGRAGRRAGTTGASQDRPAPHRPGRRPRHETGDPGWVRLAPVDGGDENADDEADADDAEADEADAGVSADTGDGAAGPPDVGAPDDATATPPEGATGSDAGPAAPAGPSLRRHPQLQVGRAAIQSALRTMPDSAGVYRMLDSHGDVLYVGKAKHLKRRVASYTRINQLQPRLMRMVAETRTMEIVVTGSEAEALLLEANLIKRLRPRFNVLLRDDKSFPYILITGDHDFPQIVKHRGARNRKGEYFGPFASAGAVNETLAMLEKAFLLRTCSDPMFDSRTRPCLQYQIKRCSAPCCAYVDRDSYGRLVSEARDFLRGRSASVREAMQDHMAQAADALDFETAAVYRDRIKALARVTASQGINFQGLEDADVVAIADEGGQACIQVFFFRGGQNYGNRAYFPANEAGSPAPEVLSAFLGQFYADKLPPREVLLSQEPDEAALVAQALSVRAGHKVRLAVPRRGDKAQAVGHAATNAREALGRKLAETSSQKRLLEGTARVFGMDRTPGRIEVYDNAHISGTHAVCGMIVAGPDGLDRRAYRSFTIRDIDPAKAGGDDYAMMREVMRRRFTRLARELDEAAGVVERVDSWPDLVLLDGGEGQLKTGVEELEAAGLTGRIMVAAIAKGPDRDAGRERFFLPGQAPFRLPDRDPVLYFLQRLRDEAHRFAGGQHRAKRSRAIGTSALDEIPGIGPRRKKALLHHFGSAKAVEVASLADIAKVDGISTTVARQIYHFFHPDG</sequence>
<dbReference type="SUPFAM" id="SSF46600">
    <property type="entry name" value="C-terminal UvrC-binding domain of UvrB"/>
    <property type="match status" value="1"/>
</dbReference>
<gene>
    <name evidence="7 12" type="primary">uvrC</name>
    <name evidence="12" type="ORF">WG926_23575</name>
</gene>
<dbReference type="Pfam" id="PF08459">
    <property type="entry name" value="UvrC_RNaseH_dom"/>
    <property type="match status" value="1"/>
</dbReference>
<evidence type="ECO:0000256" key="8">
    <source>
        <dbReference type="SAM" id="MobiDB-lite"/>
    </source>
</evidence>
<evidence type="ECO:0000259" key="10">
    <source>
        <dbReference type="PROSITE" id="PS50164"/>
    </source>
</evidence>
<dbReference type="PANTHER" id="PTHR30562:SF1">
    <property type="entry name" value="UVRABC SYSTEM PROTEIN C"/>
    <property type="match status" value="1"/>
</dbReference>
<dbReference type="InterPro" id="IPR001943">
    <property type="entry name" value="UVR_dom"/>
</dbReference>
<feature type="domain" description="UvrC family homology region profile" evidence="11">
    <location>
        <begin position="479"/>
        <end position="710"/>
    </location>
</feature>